<dbReference type="AlphaFoldDB" id="A0A163F5B2"/>
<proteinExistence type="predicted"/>
<evidence type="ECO:0000256" key="1">
    <source>
        <dbReference type="SAM" id="MobiDB-lite"/>
    </source>
</evidence>
<feature type="compositionally biased region" description="Basic and acidic residues" evidence="1">
    <location>
        <begin position="121"/>
        <end position="160"/>
    </location>
</feature>
<sequence length="460" mass="50995">MTRRSSRQCPNPAQKPPLETKTVVTRSRGKPAGTQQTIDSVPVDLKPSIIANWNLPLKKITTCVRPELWPLNEPDPEKWPTDIVHLLHEASQSSRGDNKLFQLELSMEIQLRQSRTKSTKGKTEHMTAADLKKVCKRLESRPEGKEVKDKETEKAVESKPMRRTRASAKTDDDAHIGDPQKAGQARKPQDQKVAGPHGGGRAKRKEPEEQNKIKPGTKRQASDLPLRPARKLRNGKSPKPEPKPTAPPPITPANPPEESSGSEDQENAPQEPVSGRHIYGALIKPTTLTFNPDNEPAARALPRQTRKRGRADQDPAPTQVQIDSDPRDIDATGFLSELDPKEMRRRRKPRLSRLQQERVEEPPWSQEFPVALGTPMLTPAIDGPGDGIVVVSSPARPVGGENGRDEDAAIELLLLDLLPAIPDTSTPDERSMLENRISLIQRDIGAYRTAVSDIEARVHL</sequence>
<feature type="compositionally biased region" description="Basic and acidic residues" evidence="1">
    <location>
        <begin position="168"/>
        <end position="178"/>
    </location>
</feature>
<evidence type="ECO:0000313" key="2">
    <source>
        <dbReference type="EMBL" id="KZM24155.1"/>
    </source>
</evidence>
<feature type="compositionally biased region" description="Pro residues" evidence="1">
    <location>
        <begin position="243"/>
        <end position="255"/>
    </location>
</feature>
<evidence type="ECO:0000313" key="3">
    <source>
        <dbReference type="Proteomes" id="UP000076837"/>
    </source>
</evidence>
<organism evidence="2 3">
    <name type="scientific">Didymella rabiei</name>
    <name type="common">Chickpea ascochyta blight fungus</name>
    <name type="synonym">Mycosphaerella rabiei</name>
    <dbReference type="NCBI Taxonomy" id="5454"/>
    <lineage>
        <taxon>Eukaryota</taxon>
        <taxon>Fungi</taxon>
        <taxon>Dikarya</taxon>
        <taxon>Ascomycota</taxon>
        <taxon>Pezizomycotina</taxon>
        <taxon>Dothideomycetes</taxon>
        <taxon>Pleosporomycetidae</taxon>
        <taxon>Pleosporales</taxon>
        <taxon>Pleosporineae</taxon>
        <taxon>Didymellaceae</taxon>
        <taxon>Ascochyta</taxon>
    </lineage>
</organism>
<gene>
    <name evidence="2" type="ORF">ST47_g4701</name>
</gene>
<comment type="caution">
    <text evidence="2">The sequence shown here is derived from an EMBL/GenBank/DDBJ whole genome shotgun (WGS) entry which is preliminary data.</text>
</comment>
<feature type="region of interest" description="Disordered" evidence="1">
    <location>
        <begin position="113"/>
        <end position="336"/>
    </location>
</feature>
<name>A0A163F5B2_DIDRA</name>
<feature type="region of interest" description="Disordered" evidence="1">
    <location>
        <begin position="1"/>
        <end position="38"/>
    </location>
</feature>
<reference evidence="2 3" key="1">
    <citation type="journal article" date="2016" name="Sci. Rep.">
        <title>Draft genome sequencing and secretome analysis of fungal phytopathogen Ascochyta rabiei provides insight into the necrotrophic effector repertoire.</title>
        <authorList>
            <person name="Verma S."/>
            <person name="Gazara R.K."/>
            <person name="Nizam S."/>
            <person name="Parween S."/>
            <person name="Chattopadhyay D."/>
            <person name="Verma P.K."/>
        </authorList>
    </citation>
    <scope>NUCLEOTIDE SEQUENCE [LARGE SCALE GENOMIC DNA]</scope>
    <source>
        <strain evidence="2 3">ArDII</strain>
    </source>
</reference>
<dbReference type="OrthoDB" id="3791441at2759"/>
<dbReference type="Proteomes" id="UP000076837">
    <property type="component" value="Unassembled WGS sequence"/>
</dbReference>
<protein>
    <submittedName>
        <fullName evidence="2">Uncharacterized protein</fullName>
    </submittedName>
</protein>
<accession>A0A163F5B2</accession>
<keyword evidence="3" id="KW-1185">Reference proteome</keyword>
<dbReference type="EMBL" id="JYNV01000173">
    <property type="protein sequence ID" value="KZM24155.1"/>
    <property type="molecule type" value="Genomic_DNA"/>
</dbReference>